<proteinExistence type="inferred from homology"/>
<gene>
    <name evidence="3" type="ORF">BCR37DRAFT_375842</name>
</gene>
<dbReference type="GeneID" id="63785061"/>
<evidence type="ECO:0000313" key="4">
    <source>
        <dbReference type="Proteomes" id="UP000193685"/>
    </source>
</evidence>
<evidence type="ECO:0000256" key="2">
    <source>
        <dbReference type="ARBA" id="ARBA00022705"/>
    </source>
</evidence>
<dbReference type="GO" id="GO:0031390">
    <property type="term" value="C:Ctf18 RFC-like complex"/>
    <property type="evidence" value="ECO:0007669"/>
    <property type="project" value="InterPro"/>
</dbReference>
<dbReference type="Proteomes" id="UP000193685">
    <property type="component" value="Unassembled WGS sequence"/>
</dbReference>
<comment type="similarity">
    <text evidence="1">Belongs to the DCC1 family.</text>
</comment>
<dbReference type="OMA" id="EDKISYW"/>
<dbReference type="GO" id="GO:0000785">
    <property type="term" value="C:chromatin"/>
    <property type="evidence" value="ECO:0007669"/>
    <property type="project" value="TreeGrafter"/>
</dbReference>
<reference evidence="3 4" key="1">
    <citation type="submission" date="2016-07" db="EMBL/GenBank/DDBJ databases">
        <title>Pervasive Adenine N6-methylation of Active Genes in Fungi.</title>
        <authorList>
            <consortium name="DOE Joint Genome Institute"/>
            <person name="Mondo S.J."/>
            <person name="Dannebaum R.O."/>
            <person name="Kuo R.C."/>
            <person name="Labutti K."/>
            <person name="Haridas S."/>
            <person name="Kuo A."/>
            <person name="Salamov A."/>
            <person name="Ahrendt S.R."/>
            <person name="Lipzen A."/>
            <person name="Sullivan W."/>
            <person name="Andreopoulos W.B."/>
            <person name="Clum A."/>
            <person name="Lindquist E."/>
            <person name="Daum C."/>
            <person name="Ramamoorthy G.K."/>
            <person name="Gryganskyi A."/>
            <person name="Culley D."/>
            <person name="Magnuson J.K."/>
            <person name="James T.Y."/>
            <person name="O'Malley M.A."/>
            <person name="Stajich J.E."/>
            <person name="Spatafora J.W."/>
            <person name="Visel A."/>
            <person name="Grigoriev I.V."/>
        </authorList>
    </citation>
    <scope>NUCLEOTIDE SEQUENCE [LARGE SCALE GENOMIC DNA]</scope>
    <source>
        <strain evidence="3 4">12-1054</strain>
    </source>
</reference>
<dbReference type="AlphaFoldDB" id="A0A1Y2FV53"/>
<keyword evidence="2" id="KW-0235">DNA replication</keyword>
<dbReference type="STRING" id="56484.A0A1Y2FV53"/>
<name>A0A1Y2FV53_PROLT</name>
<dbReference type="Pfam" id="PF09724">
    <property type="entry name" value="Dcc1"/>
    <property type="match status" value="1"/>
</dbReference>
<evidence type="ECO:0000256" key="1">
    <source>
        <dbReference type="ARBA" id="ARBA00007017"/>
    </source>
</evidence>
<dbReference type="OrthoDB" id="276989at2759"/>
<keyword evidence="4" id="KW-1185">Reference proteome</keyword>
<dbReference type="GO" id="GO:0000775">
    <property type="term" value="C:chromosome, centromeric region"/>
    <property type="evidence" value="ECO:0007669"/>
    <property type="project" value="TreeGrafter"/>
</dbReference>
<evidence type="ECO:0000313" key="3">
    <source>
        <dbReference type="EMBL" id="ORY87891.1"/>
    </source>
</evidence>
<dbReference type="GO" id="GO:0034088">
    <property type="term" value="P:maintenance of mitotic sister chromatid cohesion"/>
    <property type="evidence" value="ECO:0007669"/>
    <property type="project" value="TreeGrafter"/>
</dbReference>
<sequence>MTAQILFSEDKQQYLLLQLDDALLGQPLVIKSASSSSSVLCTPTQTFTLKDVQQSNSLLFLADSSSNDLVVQGEGSSWLETTRVTPSIKLNLDIHNPDDGLVGKGFPADVLFSRIAASDAEIEAALSQELAIDLAVCGGFVELHVDYVLRLLGSLINMIQAADMQLTSVDEETFKAAAKDEEDAETLVFLLHRFSNGAPLCLDGDDICRYTGEAALKQVARHPCSLATFKAAWQEMTPVQYRGQAVALSLLEGSYVQPASNLIQYFAASSLSRNPKARLTQLFDVKERWREEEISTFLSSLVDGDAKAINSLIMKFARKVKIGKESFVEARR</sequence>
<accession>A0A1Y2FV53</accession>
<comment type="caution">
    <text evidence="3">The sequence shown here is derived from an EMBL/GenBank/DDBJ whole genome shotgun (WGS) entry which is preliminary data.</text>
</comment>
<protein>
    <submittedName>
        <fullName evidence="3">Sister chromatid cohesion protein Dcc1</fullName>
    </submittedName>
</protein>
<dbReference type="PANTHER" id="PTHR13395">
    <property type="entry name" value="SISTER CHROMATID COHESION PROTEIN DCC1-RELATED"/>
    <property type="match status" value="1"/>
</dbReference>
<organism evidence="3 4">
    <name type="scientific">Protomyces lactucae-debilis</name>
    <dbReference type="NCBI Taxonomy" id="2754530"/>
    <lineage>
        <taxon>Eukaryota</taxon>
        <taxon>Fungi</taxon>
        <taxon>Dikarya</taxon>
        <taxon>Ascomycota</taxon>
        <taxon>Taphrinomycotina</taxon>
        <taxon>Taphrinomycetes</taxon>
        <taxon>Taphrinales</taxon>
        <taxon>Protomycetaceae</taxon>
        <taxon>Protomyces</taxon>
    </lineage>
</organism>
<dbReference type="PANTHER" id="PTHR13395:SF6">
    <property type="entry name" value="SISTER CHROMATID COHESION PROTEIN DCC1"/>
    <property type="match status" value="1"/>
</dbReference>
<dbReference type="GO" id="GO:0006260">
    <property type="term" value="P:DNA replication"/>
    <property type="evidence" value="ECO:0007669"/>
    <property type="project" value="UniProtKB-KW"/>
</dbReference>
<dbReference type="InterPro" id="IPR019128">
    <property type="entry name" value="Dcc1"/>
</dbReference>
<dbReference type="RefSeq" id="XP_040728386.1">
    <property type="nucleotide sequence ID" value="XM_040868462.1"/>
</dbReference>
<dbReference type="EMBL" id="MCFI01000001">
    <property type="protein sequence ID" value="ORY87891.1"/>
    <property type="molecule type" value="Genomic_DNA"/>
</dbReference>